<dbReference type="Proteomes" id="UP000028073">
    <property type="component" value="Unassembled WGS sequence"/>
</dbReference>
<reference evidence="3 4" key="1">
    <citation type="submission" date="2014-06" db="EMBL/GenBank/DDBJ databases">
        <title>Whole Genome Sequences of Three Symbiotic Endozoicomonas Bacteria.</title>
        <authorList>
            <person name="Neave M.J."/>
            <person name="Apprill A."/>
            <person name="Voolstra C.R."/>
        </authorList>
    </citation>
    <scope>NUCLEOTIDE SEQUENCE [LARGE SCALE GENOMIC DNA]</scope>
    <source>
        <strain evidence="3 4">DSM 25634</strain>
    </source>
</reference>
<dbReference type="OrthoDB" id="9807853at2"/>
<accession>A0A081NJ03</accession>
<dbReference type="Gene3D" id="3.30.950.30">
    <property type="entry name" value="Schlafen, AAA domain"/>
    <property type="match status" value="1"/>
</dbReference>
<feature type="region of interest" description="Disordered" evidence="1">
    <location>
        <begin position="506"/>
        <end position="541"/>
    </location>
</feature>
<sequence length="646" mass="72551">MDWSVEDKYQELLALDEHPRIEAKRATDIGKSIMQTVCAFANEPGLGGGFILLGICEPDNEHPEYWVQGVDEPDELLNNLQNNCRNQFEQSVHIQSKHELIHDKLVVAIYVAELDTAAKPCRFAGKPDKSNKRKTGVWRRGANGDYECTEQELEPLLQAKSGQTYDQTLLADAEWDDFDPSAIELYRQLRARVKPHAEELQVSDEEMLRALNLVRKKKNTWKPNLAGILLLGRPLSLRRLLPSVRVDYVRINGTEWIEDPEQRFTTTLDLRDSLIRIIPRLESTILDDMPRHFRLKNGQNQRSDEPLLPQKVVREAVVNAVMHRDYQVNQPTLIVRYSNRLEIRNPGYSLKPEVELGEMGSVLRNPFLAAVLYDLDFAETKGSGIRTMRKLLTAAGLAAPVFTSNRESNLFSASYLLHQLMSEEHLLWLQKFQPLNLSQEEAKALVLAREIGAIDNAALRAVSGLDTLTASQVLGKLCKTHGLLIKGGSGSATYYQISPSAVTENTGNLASNTGDLTPNTGDLTPNTGDLTPNTGDLTPNTGDLTSNTGDLKAYPESIQKQISNLTPKARKPQLWPLILGVCSFAPHSAEELGQLLIRRGKYLKSQHLNQMRQEGLITYLYPEVANHPEQAYRTTEKGRKWLENCP</sequence>
<dbReference type="PANTHER" id="PTHR30595:SF6">
    <property type="entry name" value="SCHLAFEN ALBA-2 DOMAIN-CONTAINING PROTEIN"/>
    <property type="match status" value="1"/>
</dbReference>
<dbReference type="Gene3D" id="3.30.565.60">
    <property type="match status" value="1"/>
</dbReference>
<name>A0A081NJ03_9GAMM</name>
<comment type="caution">
    <text evidence="3">The sequence shown here is derived from an EMBL/GenBank/DDBJ whole genome shotgun (WGS) entry which is preliminary data.</text>
</comment>
<keyword evidence="4" id="KW-1185">Reference proteome</keyword>
<gene>
    <name evidence="3" type="ORF">GZ78_13075</name>
</gene>
<evidence type="ECO:0000313" key="3">
    <source>
        <dbReference type="EMBL" id="KEQ18426.1"/>
    </source>
</evidence>
<dbReference type="eggNOG" id="COG2865">
    <property type="taxonomic scope" value="Bacteria"/>
</dbReference>
<evidence type="ECO:0000256" key="1">
    <source>
        <dbReference type="SAM" id="MobiDB-lite"/>
    </source>
</evidence>
<keyword evidence="3" id="KW-0378">Hydrolase</keyword>
<keyword evidence="3" id="KW-0067">ATP-binding</keyword>
<dbReference type="Pfam" id="PF04326">
    <property type="entry name" value="SLFN_AlbA_2"/>
    <property type="match status" value="1"/>
</dbReference>
<proteinExistence type="predicted"/>
<dbReference type="GO" id="GO:0004386">
    <property type="term" value="F:helicase activity"/>
    <property type="evidence" value="ECO:0007669"/>
    <property type="project" value="UniProtKB-KW"/>
</dbReference>
<dbReference type="PANTHER" id="PTHR30595">
    <property type="entry name" value="GLPR-RELATED TRANSCRIPTIONAL REPRESSOR"/>
    <property type="match status" value="1"/>
</dbReference>
<dbReference type="AlphaFoldDB" id="A0A081NJ03"/>
<evidence type="ECO:0000313" key="4">
    <source>
        <dbReference type="Proteomes" id="UP000028073"/>
    </source>
</evidence>
<organism evidence="3 4">
    <name type="scientific">Endozoicomonas numazuensis</name>
    <dbReference type="NCBI Taxonomy" id="1137799"/>
    <lineage>
        <taxon>Bacteria</taxon>
        <taxon>Pseudomonadati</taxon>
        <taxon>Pseudomonadota</taxon>
        <taxon>Gammaproteobacteria</taxon>
        <taxon>Oceanospirillales</taxon>
        <taxon>Endozoicomonadaceae</taxon>
        <taxon>Endozoicomonas</taxon>
    </lineage>
</organism>
<feature type="domain" description="Schlafen AlbA-2" evidence="2">
    <location>
        <begin position="17"/>
        <end position="141"/>
    </location>
</feature>
<dbReference type="EMBL" id="JOKH01000002">
    <property type="protein sequence ID" value="KEQ18426.1"/>
    <property type="molecule type" value="Genomic_DNA"/>
</dbReference>
<dbReference type="STRING" id="1137799.GZ78_13075"/>
<keyword evidence="3" id="KW-0347">Helicase</keyword>
<dbReference type="RefSeq" id="WP_034835740.1">
    <property type="nucleotide sequence ID" value="NZ_JOKH01000002.1"/>
</dbReference>
<dbReference type="Pfam" id="PF13749">
    <property type="entry name" value="HATPase_c_4"/>
    <property type="match status" value="1"/>
</dbReference>
<dbReference type="InterPro" id="IPR007421">
    <property type="entry name" value="Schlafen_AlbA_2_dom"/>
</dbReference>
<dbReference type="InterPro" id="IPR038475">
    <property type="entry name" value="RecG_C_sf"/>
</dbReference>
<protein>
    <submittedName>
        <fullName evidence="3">ATP-dependent DNA helicase RecG</fullName>
    </submittedName>
</protein>
<dbReference type="InterPro" id="IPR038461">
    <property type="entry name" value="Schlafen_AlbA_2_dom_sf"/>
</dbReference>
<evidence type="ECO:0000259" key="2">
    <source>
        <dbReference type="Pfam" id="PF04326"/>
    </source>
</evidence>
<keyword evidence="3" id="KW-0547">Nucleotide-binding</keyword>